<dbReference type="OrthoDB" id="3232130at2759"/>
<gene>
    <name evidence="3" type="ORF">PYCCODRAFT_1476307</name>
</gene>
<organism evidence="3 4">
    <name type="scientific">Trametes coccinea (strain BRFM310)</name>
    <name type="common">Pycnoporus coccineus</name>
    <dbReference type="NCBI Taxonomy" id="1353009"/>
    <lineage>
        <taxon>Eukaryota</taxon>
        <taxon>Fungi</taxon>
        <taxon>Dikarya</taxon>
        <taxon>Basidiomycota</taxon>
        <taxon>Agaricomycotina</taxon>
        <taxon>Agaricomycetes</taxon>
        <taxon>Polyporales</taxon>
        <taxon>Polyporaceae</taxon>
        <taxon>Trametes</taxon>
    </lineage>
</organism>
<dbReference type="Proteomes" id="UP000193067">
    <property type="component" value="Unassembled WGS sequence"/>
</dbReference>
<feature type="compositionally biased region" description="Polar residues" evidence="1">
    <location>
        <begin position="1"/>
        <end position="19"/>
    </location>
</feature>
<reference evidence="3 4" key="1">
    <citation type="journal article" date="2015" name="Biotechnol. Biofuels">
        <title>Enhanced degradation of softwood versus hardwood by the white-rot fungus Pycnoporus coccineus.</title>
        <authorList>
            <person name="Couturier M."/>
            <person name="Navarro D."/>
            <person name="Chevret D."/>
            <person name="Henrissat B."/>
            <person name="Piumi F."/>
            <person name="Ruiz-Duenas F.J."/>
            <person name="Martinez A.T."/>
            <person name="Grigoriev I.V."/>
            <person name="Riley R."/>
            <person name="Lipzen A."/>
            <person name="Berrin J.G."/>
            <person name="Master E.R."/>
            <person name="Rosso M.N."/>
        </authorList>
    </citation>
    <scope>NUCLEOTIDE SEQUENCE [LARGE SCALE GENOMIC DNA]</scope>
    <source>
        <strain evidence="3 4">BRFM310</strain>
    </source>
</reference>
<evidence type="ECO:0000313" key="3">
    <source>
        <dbReference type="EMBL" id="OSD04270.1"/>
    </source>
</evidence>
<proteinExistence type="predicted"/>
<sequence>MSASEKQACNEVQPTPTMFSSTSTSTSTSKPRSDASTQSPMRTILVFTALLTPLAIAPYLLARRHLLPLHTQLADLHALHTQLARELHAARADLGRLAREAAGARADSDAALQSGLAQLRAGVEAETREVRAHVSGEVGREGKKLSALLAAARRVAEEREGARRAWEEEVRRDVGVLLSENLVRRTQFAAELRELSRALADTAAFIQEVEMRQGWPPRPEDGRGIERTRRLAQRLQAFAETMEMQPAPPQPQHDVPGEVNKDPSEGNIDEDKKA</sequence>
<dbReference type="AlphaFoldDB" id="A0A1Y2ISZ9"/>
<keyword evidence="2" id="KW-0812">Transmembrane</keyword>
<dbReference type="EMBL" id="KZ084097">
    <property type="protein sequence ID" value="OSD04270.1"/>
    <property type="molecule type" value="Genomic_DNA"/>
</dbReference>
<feature type="compositionally biased region" description="Low complexity" evidence="1">
    <location>
        <begin position="20"/>
        <end position="29"/>
    </location>
</feature>
<keyword evidence="2" id="KW-0472">Membrane</keyword>
<feature type="region of interest" description="Disordered" evidence="1">
    <location>
        <begin position="239"/>
        <end position="274"/>
    </location>
</feature>
<feature type="region of interest" description="Disordered" evidence="1">
    <location>
        <begin position="1"/>
        <end position="38"/>
    </location>
</feature>
<name>A0A1Y2ISZ9_TRAC3</name>
<keyword evidence="4" id="KW-1185">Reference proteome</keyword>
<evidence type="ECO:0000256" key="1">
    <source>
        <dbReference type="SAM" id="MobiDB-lite"/>
    </source>
</evidence>
<evidence type="ECO:0000256" key="2">
    <source>
        <dbReference type="SAM" id="Phobius"/>
    </source>
</evidence>
<protein>
    <submittedName>
        <fullName evidence="3">Uncharacterized protein</fullName>
    </submittedName>
</protein>
<accession>A0A1Y2ISZ9</accession>
<keyword evidence="2" id="KW-1133">Transmembrane helix</keyword>
<feature type="transmembrane region" description="Helical" evidence="2">
    <location>
        <begin position="44"/>
        <end position="62"/>
    </location>
</feature>
<feature type="compositionally biased region" description="Basic and acidic residues" evidence="1">
    <location>
        <begin position="255"/>
        <end position="274"/>
    </location>
</feature>
<evidence type="ECO:0000313" key="4">
    <source>
        <dbReference type="Proteomes" id="UP000193067"/>
    </source>
</evidence>